<accession>A0A2R2MML2</accession>
<dbReference type="GO" id="GO:0005507">
    <property type="term" value="F:copper ion binding"/>
    <property type="evidence" value="ECO:0007669"/>
    <property type="project" value="InterPro"/>
</dbReference>
<keyword evidence="4" id="KW-0186">Copper</keyword>
<evidence type="ECO:0000259" key="8">
    <source>
        <dbReference type="Pfam" id="PF07732"/>
    </source>
</evidence>
<dbReference type="CDD" id="cd13905">
    <property type="entry name" value="CuRO_3_tcLLC2_insect_like"/>
    <property type="match status" value="1"/>
</dbReference>
<keyword evidence="3" id="KW-0560">Oxidoreductase</keyword>
<evidence type="ECO:0000256" key="2">
    <source>
        <dbReference type="ARBA" id="ARBA00022723"/>
    </source>
</evidence>
<dbReference type="InterPro" id="IPR045087">
    <property type="entry name" value="Cu-oxidase_fam"/>
</dbReference>
<evidence type="ECO:0000256" key="1">
    <source>
        <dbReference type="ARBA" id="ARBA00010609"/>
    </source>
</evidence>
<feature type="signal peptide" evidence="5">
    <location>
        <begin position="1"/>
        <end position="25"/>
    </location>
</feature>
<dbReference type="SUPFAM" id="SSF49503">
    <property type="entry name" value="Cupredoxins"/>
    <property type="match status" value="3"/>
</dbReference>
<feature type="domain" description="Plastocyanin-like" evidence="7">
    <location>
        <begin position="667"/>
        <end position="727"/>
    </location>
</feature>
<name>A0A2R2MML2_LINAN</name>
<dbReference type="AlphaFoldDB" id="A0A2R2MML2"/>
<dbReference type="OMA" id="PIWRDVV"/>
<evidence type="ECO:0000313" key="9">
    <source>
        <dbReference type="Proteomes" id="UP000085678"/>
    </source>
</evidence>
<dbReference type="CDD" id="cd13884">
    <property type="entry name" value="CuRO_2_tcLCC_insect_like"/>
    <property type="match status" value="1"/>
</dbReference>
<dbReference type="InterPro" id="IPR008972">
    <property type="entry name" value="Cupredoxin"/>
</dbReference>
<dbReference type="InterPro" id="IPR002355">
    <property type="entry name" value="Cu_oxidase_Cu_BS"/>
</dbReference>
<gene>
    <name evidence="10" type="primary">LOC106178311</name>
</gene>
<dbReference type="PROSITE" id="PS00080">
    <property type="entry name" value="MULTICOPPER_OXIDASE2"/>
    <property type="match status" value="1"/>
</dbReference>
<comment type="similarity">
    <text evidence="1">Belongs to the multicopper oxidase family.</text>
</comment>
<keyword evidence="9" id="KW-1185">Reference proteome</keyword>
<dbReference type="Pfam" id="PF07731">
    <property type="entry name" value="Cu-oxidase_2"/>
    <property type="match status" value="2"/>
</dbReference>
<protein>
    <submittedName>
        <fullName evidence="10">Laccase-5-like</fullName>
    </submittedName>
</protein>
<evidence type="ECO:0000259" key="6">
    <source>
        <dbReference type="Pfam" id="PF00394"/>
    </source>
</evidence>
<dbReference type="KEGG" id="lak:106178311"/>
<keyword evidence="2" id="KW-0479">Metal-binding</keyword>
<dbReference type="InterPro" id="IPR011707">
    <property type="entry name" value="Cu-oxidase-like_N"/>
</dbReference>
<feature type="domain" description="Plastocyanin-like" evidence="6">
    <location>
        <begin position="267"/>
        <end position="408"/>
    </location>
</feature>
<dbReference type="GeneID" id="106178311"/>
<dbReference type="Pfam" id="PF07732">
    <property type="entry name" value="Cu-oxidase_3"/>
    <property type="match status" value="1"/>
</dbReference>
<keyword evidence="5" id="KW-0732">Signal</keyword>
<dbReference type="PROSITE" id="PS00079">
    <property type="entry name" value="MULTICOPPER_OXIDASE1"/>
    <property type="match status" value="1"/>
</dbReference>
<dbReference type="Pfam" id="PF00394">
    <property type="entry name" value="Cu-oxidase"/>
    <property type="match status" value="1"/>
</dbReference>
<dbReference type="OrthoDB" id="2121828at2759"/>
<dbReference type="PANTHER" id="PTHR11709">
    <property type="entry name" value="MULTI-COPPER OXIDASE"/>
    <property type="match status" value="1"/>
</dbReference>
<sequence length="770" mass="85732">MGMLKYCGFVSTLLLVILVPKQCSGHFDGCMHKSGRLVCEYHLEFADAYTMTYENDRVVADCTKPDGSRLENGCVACKLTEGGNCGGNDSVASIPFESINTGDGIFRRIVTVNGSLVGPILRGKVGAQMVIHVTNHLYDSPLAIHWHGQFQYLTPFTDGVPMITQCPIEKGQTFTYRFKADPAGTFWYHAHTAGKRSDGGLGALIIHEDNEPNAVEYDHRPDLGFAATLNGPSPHDKHVVTLLDWQHEQTSDVWLQQNGGGWFWPNNPVFPTTKDRFSLSFGPDGVAVAGIPYVSALINGRGRFENPLWHQDAPEENNKVPYERFYVDQPHDDMKPQKYRFRIIGAQLQFALRFSVDAHLMTVIASDGFDMVPIRGVESLIVNPGERYDVVIRAHNPRNRQAYWIRAAPHISDPGYDIGNYSLQEGKALLIYGDETSPYIYPEDVRDVPRPCVRNPNKKCVIVNCNYIILPPSYNARCINPGEFKNRMGAVQVPGVREPRIERSENLWMNFAFQTGGPGVNGISFREPTSPPLSQPDLLPGSITQCPGTCRDSDNLGGCKCTGTVNLNYNRPYQFVFTNVGAGGANTGAPHPVHMHGHSFYVLKVAYPEQSPDGLFNKIHPDICCPCPDDETQCCTTIDDSNRHLTNSTGGVVLCNNPRFVRRRWNQDPNRIQGLELNHPLQKDTIIVPAGGYTVVRIMANNPGWWLVHCHIEMHATGGMAFVMNEAAREQEQLHKPRGFTTCSNFESSAQDYYDAMDVTFCDSDSSDRS</sequence>
<dbReference type="InParanoid" id="A0A2R2MML2"/>
<dbReference type="Gene3D" id="2.60.40.420">
    <property type="entry name" value="Cupredoxins - blue copper proteins"/>
    <property type="match status" value="3"/>
</dbReference>
<dbReference type="GO" id="GO:0016491">
    <property type="term" value="F:oxidoreductase activity"/>
    <property type="evidence" value="ECO:0007669"/>
    <property type="project" value="UniProtKB-KW"/>
</dbReference>
<feature type="domain" description="Plastocyanin-like" evidence="7">
    <location>
        <begin position="554"/>
        <end position="606"/>
    </location>
</feature>
<evidence type="ECO:0000256" key="5">
    <source>
        <dbReference type="SAM" id="SignalP"/>
    </source>
</evidence>
<proteinExistence type="inferred from homology"/>
<feature type="chain" id="PRO_5015128276" evidence="5">
    <location>
        <begin position="26"/>
        <end position="770"/>
    </location>
</feature>
<dbReference type="InterPro" id="IPR033138">
    <property type="entry name" value="Cu_oxidase_CS"/>
</dbReference>
<feature type="domain" description="Plastocyanin-like" evidence="8">
    <location>
        <begin position="104"/>
        <end position="210"/>
    </location>
</feature>
<dbReference type="Proteomes" id="UP000085678">
    <property type="component" value="Unplaced"/>
</dbReference>
<evidence type="ECO:0000256" key="3">
    <source>
        <dbReference type="ARBA" id="ARBA00023002"/>
    </source>
</evidence>
<evidence type="ECO:0000313" key="10">
    <source>
        <dbReference type="RefSeq" id="XP_023931434.1"/>
    </source>
</evidence>
<dbReference type="InterPro" id="IPR011706">
    <property type="entry name" value="Cu-oxidase_C"/>
</dbReference>
<organism evidence="9 10">
    <name type="scientific">Lingula anatina</name>
    <name type="common">Brachiopod</name>
    <name type="synonym">Lingula unguis</name>
    <dbReference type="NCBI Taxonomy" id="7574"/>
    <lineage>
        <taxon>Eukaryota</taxon>
        <taxon>Metazoa</taxon>
        <taxon>Spiralia</taxon>
        <taxon>Lophotrochozoa</taxon>
        <taxon>Brachiopoda</taxon>
        <taxon>Linguliformea</taxon>
        <taxon>Lingulata</taxon>
        <taxon>Lingulida</taxon>
        <taxon>Linguloidea</taxon>
        <taxon>Lingulidae</taxon>
        <taxon>Lingula</taxon>
    </lineage>
</organism>
<dbReference type="InterPro" id="IPR001117">
    <property type="entry name" value="Cu-oxidase_2nd"/>
</dbReference>
<dbReference type="PANTHER" id="PTHR11709:SF394">
    <property type="entry name" value="FI03373P-RELATED"/>
    <property type="match status" value="1"/>
</dbReference>
<evidence type="ECO:0000259" key="7">
    <source>
        <dbReference type="Pfam" id="PF07731"/>
    </source>
</evidence>
<dbReference type="RefSeq" id="XP_023931434.1">
    <property type="nucleotide sequence ID" value="XM_024075666.1"/>
</dbReference>
<dbReference type="CDD" id="cd13858">
    <property type="entry name" value="CuRO_1_tcLCC2_insect_like"/>
    <property type="match status" value="1"/>
</dbReference>
<evidence type="ECO:0000256" key="4">
    <source>
        <dbReference type="ARBA" id="ARBA00023008"/>
    </source>
</evidence>
<reference evidence="10" key="1">
    <citation type="submission" date="2025-08" db="UniProtKB">
        <authorList>
            <consortium name="RefSeq"/>
        </authorList>
    </citation>
    <scope>IDENTIFICATION</scope>
    <source>
        <tissue evidence="10">Gonads</tissue>
    </source>
</reference>